<dbReference type="Proteomes" id="UP001500886">
    <property type="component" value="Unassembled WGS sequence"/>
</dbReference>
<feature type="compositionally biased region" description="Low complexity" evidence="1">
    <location>
        <begin position="50"/>
        <end position="64"/>
    </location>
</feature>
<evidence type="ECO:0000313" key="3">
    <source>
        <dbReference type="Proteomes" id="UP001500886"/>
    </source>
</evidence>
<dbReference type="EMBL" id="BAAASL010000015">
    <property type="protein sequence ID" value="GAA2720442.1"/>
    <property type="molecule type" value="Genomic_DNA"/>
</dbReference>
<evidence type="ECO:0000256" key="1">
    <source>
        <dbReference type="SAM" id="MobiDB-lite"/>
    </source>
</evidence>
<reference evidence="3" key="1">
    <citation type="journal article" date="2019" name="Int. J. Syst. Evol. Microbiol.">
        <title>The Global Catalogue of Microorganisms (GCM) 10K type strain sequencing project: providing services to taxonomists for standard genome sequencing and annotation.</title>
        <authorList>
            <consortium name="The Broad Institute Genomics Platform"/>
            <consortium name="The Broad Institute Genome Sequencing Center for Infectious Disease"/>
            <person name="Wu L."/>
            <person name="Ma J."/>
        </authorList>
    </citation>
    <scope>NUCLEOTIDE SEQUENCE [LARGE SCALE GENOMIC DNA]</scope>
    <source>
        <strain evidence="3">JCM 4542</strain>
    </source>
</reference>
<name>A0ABP6GFB9_9ACTN</name>
<comment type="caution">
    <text evidence="2">The sequence shown here is derived from an EMBL/GenBank/DDBJ whole genome shotgun (WGS) entry which is preliminary data.</text>
</comment>
<evidence type="ECO:0000313" key="2">
    <source>
        <dbReference type="EMBL" id="GAA2720442.1"/>
    </source>
</evidence>
<accession>A0ABP6GFB9</accession>
<gene>
    <name evidence="2" type="ORF">GCM10010315_40870</name>
</gene>
<organism evidence="2 3">
    <name type="scientific">Streptomyces luteosporeus</name>
    <dbReference type="NCBI Taxonomy" id="173856"/>
    <lineage>
        <taxon>Bacteria</taxon>
        <taxon>Bacillati</taxon>
        <taxon>Actinomycetota</taxon>
        <taxon>Actinomycetes</taxon>
        <taxon>Kitasatosporales</taxon>
        <taxon>Streptomycetaceae</taxon>
        <taxon>Streptomyces</taxon>
    </lineage>
</organism>
<proteinExistence type="predicted"/>
<sequence>MPEATGPPGFLILGRNRCRVPNWRDSVAALVTPDHGEILTPVGQQQTNQPVAVPTAETAAPSAA</sequence>
<protein>
    <submittedName>
        <fullName evidence="2">Uncharacterized protein</fullName>
    </submittedName>
</protein>
<keyword evidence="3" id="KW-1185">Reference proteome</keyword>
<feature type="region of interest" description="Disordered" evidence="1">
    <location>
        <begin position="45"/>
        <end position="64"/>
    </location>
</feature>